<dbReference type="PANTHER" id="PTHR23322:SF1">
    <property type="entry name" value="FAS-ASSOCIATED FACTOR 2"/>
    <property type="match status" value="1"/>
</dbReference>
<dbReference type="CDD" id="cd01767">
    <property type="entry name" value="UBX"/>
    <property type="match status" value="1"/>
</dbReference>
<keyword evidence="2" id="KW-1133">Transmembrane helix</keyword>
<dbReference type="GO" id="GO:0043130">
    <property type="term" value="F:ubiquitin binding"/>
    <property type="evidence" value="ECO:0007669"/>
    <property type="project" value="TreeGrafter"/>
</dbReference>
<dbReference type="Proteomes" id="UP000693970">
    <property type="component" value="Unassembled WGS sequence"/>
</dbReference>
<proteinExistence type="predicted"/>
<accession>A0A9K3M146</accession>
<dbReference type="InterPro" id="IPR050730">
    <property type="entry name" value="UBX_domain-protein"/>
</dbReference>
<reference evidence="4" key="1">
    <citation type="journal article" date="2021" name="Sci. Rep.">
        <title>Diploid genomic architecture of Nitzschia inconspicua, an elite biomass production diatom.</title>
        <authorList>
            <person name="Oliver A."/>
            <person name="Podell S."/>
            <person name="Pinowska A."/>
            <person name="Traller J.C."/>
            <person name="Smith S.R."/>
            <person name="McClure R."/>
            <person name="Beliaev A."/>
            <person name="Bohutskyi P."/>
            <person name="Hill E.A."/>
            <person name="Rabines A."/>
            <person name="Zheng H."/>
            <person name="Allen L.Z."/>
            <person name="Kuo A."/>
            <person name="Grigoriev I.V."/>
            <person name="Allen A.E."/>
            <person name="Hazlebeck D."/>
            <person name="Allen E.E."/>
        </authorList>
    </citation>
    <scope>NUCLEOTIDE SEQUENCE</scope>
    <source>
        <strain evidence="4">Hildebrandi</strain>
    </source>
</reference>
<feature type="transmembrane region" description="Helical" evidence="2">
    <location>
        <begin position="663"/>
        <end position="687"/>
    </location>
</feature>
<protein>
    <submittedName>
        <fullName evidence="4">UBX domain containing protein</fullName>
    </submittedName>
</protein>
<dbReference type="EMBL" id="JAGRRH010000003">
    <property type="protein sequence ID" value="KAG7372109.1"/>
    <property type="molecule type" value="Genomic_DNA"/>
</dbReference>
<sequence>MNHTNADDLHGPSVLISGVDTDSDDEFEDASALDGLRPMVSNLQAVLEAATISDLQAALEAASLTAPSAPTDSPAPAPTMCSHGSTLRVSTASTYGDDVHASIGCDVPFALSAIPPTGDGDLRAALEAVSLFASNILASQTSGDLRAALASVSSFTSTVLAHHLQPSADSSIESGPALSAPHSTSQPPASTATDAPSLVDTAAATAAPVLCFHDPTTLASSSCPSSDYSVSAYQPFELPSEFGQSALAHCPFHTGPLLLCSSAVSSDISCHPTMNLCPSLAFLPWPPFAPPWDYSFVFPLAPAPPWCFSSWFSPGPWSPLDTVLPFIGLFSVSLLFLFDCFMCCHHCPPVWTLSVASALPLLLSEYLMFFHPCPSVRTLGSAYTLHDRSLLPPYLHFPSPQVYPMWWCLFSCTSPLPTAQVAILWPIQPPRVSTFASLQPLTSAKLVLDLPPSWPHLRPCPTFDLDSMLRVALALLLLVFSHWKWLPASSSLHPAPASSFHPCLPSLLATLWSQREHLLVAPPWPSTAGLVLQREHVPTVAPPWLSPLRFIPPKEHSSSFSPYLPLTQLLFQREHSLLPPLLLFLGPVSAHWQELSFGFILSSLRECSRQPSLSALLLQEPPCFWPFDDPLFSGITYPMLLATAVNDSLCPHDISASLVYPPLAIVAPCVPMPFWPALLLFLAFASLQACYSRTFSYHATVLPSFTTFLFLLPCHLLVAVFLVVIVSVLLHLRLRGSVEVYRCQLRVSPVISLIHDPFTSLLQIHLLRHLLRHSGRKEKEKKGIAIIMARTTSPSSGNRNHTRGTAGSGLFSSGSWLMNIFTVVLRTLFWPLRRMTDLLLPAGEYDGLSPAVTEKASQQFVHYLKVTLNNNNNSSNLASDAFSTMGFGALQQETTTTQCLILVYLHSPIHRQATKLCQKIFNSSMLEYLNQNKDHIGGIRAIGASIHTSQGASLSFQLAASSFPCIALLQPPPSSSTASNATSNSSSNNNNRNNPFKLVFKAEGPALQQMTSSQLFNLISATCQKHQMTVQEREARRLQQEQEAELRRQQDEEYQETLRLDQERARQKQEEKERQEQLQREIEEAEQKKIQEEQDRLERARALIRPEPNQGKSGTTRIRFQLPSGQKLERRFECDETIGALKAFLILHFAEEAAAQGGGDVLYIVKNISLSTNFPRKTYEDDSKSLEECDLVPQAVLMCQDLDA</sequence>
<feature type="compositionally biased region" description="Polar residues" evidence="1">
    <location>
        <begin position="181"/>
        <end position="194"/>
    </location>
</feature>
<reference evidence="4" key="2">
    <citation type="submission" date="2021-04" db="EMBL/GenBank/DDBJ databases">
        <authorList>
            <person name="Podell S."/>
        </authorList>
    </citation>
    <scope>NUCLEOTIDE SEQUENCE</scope>
    <source>
        <strain evidence="4">Hildebrandi</strain>
    </source>
</reference>
<evidence type="ECO:0000256" key="1">
    <source>
        <dbReference type="SAM" id="MobiDB-lite"/>
    </source>
</evidence>
<dbReference type="OrthoDB" id="1026733at2759"/>
<dbReference type="Pfam" id="PF00789">
    <property type="entry name" value="UBX"/>
    <property type="match status" value="1"/>
</dbReference>
<feature type="region of interest" description="Disordered" evidence="1">
    <location>
        <begin position="973"/>
        <end position="996"/>
    </location>
</feature>
<name>A0A9K3M146_9STRA</name>
<feature type="transmembrane region" description="Helical" evidence="2">
    <location>
        <begin position="707"/>
        <end position="732"/>
    </location>
</feature>
<dbReference type="InterPro" id="IPR001012">
    <property type="entry name" value="UBX_dom"/>
</dbReference>
<keyword evidence="5" id="KW-1185">Reference proteome</keyword>
<feature type="region of interest" description="Disordered" evidence="1">
    <location>
        <begin position="1062"/>
        <end position="1094"/>
    </location>
</feature>
<feature type="compositionally biased region" description="Low complexity" evidence="1">
    <location>
        <begin position="975"/>
        <end position="994"/>
    </location>
</feature>
<evidence type="ECO:0000313" key="5">
    <source>
        <dbReference type="Proteomes" id="UP000693970"/>
    </source>
</evidence>
<dbReference type="SMART" id="SM00166">
    <property type="entry name" value="UBX"/>
    <property type="match status" value="1"/>
</dbReference>
<feature type="compositionally biased region" description="Basic and acidic residues" evidence="1">
    <location>
        <begin position="1"/>
        <end position="10"/>
    </location>
</feature>
<keyword evidence="2" id="KW-0472">Membrane</keyword>
<dbReference type="GO" id="GO:0036503">
    <property type="term" value="P:ERAD pathway"/>
    <property type="evidence" value="ECO:0007669"/>
    <property type="project" value="TreeGrafter"/>
</dbReference>
<feature type="region of interest" description="Disordered" evidence="1">
    <location>
        <begin position="1"/>
        <end position="23"/>
    </location>
</feature>
<evidence type="ECO:0000256" key="2">
    <source>
        <dbReference type="SAM" id="Phobius"/>
    </source>
</evidence>
<dbReference type="PANTHER" id="PTHR23322">
    <property type="entry name" value="FAS-ASSOCIATED PROTEIN"/>
    <property type="match status" value="1"/>
</dbReference>
<dbReference type="PROSITE" id="PS50033">
    <property type="entry name" value="UBX"/>
    <property type="match status" value="1"/>
</dbReference>
<evidence type="ECO:0000259" key="3">
    <source>
        <dbReference type="PROSITE" id="PS50033"/>
    </source>
</evidence>
<comment type="caution">
    <text evidence="4">The sequence shown here is derived from an EMBL/GenBank/DDBJ whole genome shotgun (WGS) entry which is preliminary data.</text>
</comment>
<keyword evidence="2" id="KW-0812">Transmembrane</keyword>
<gene>
    <name evidence="4" type="ORF">IV203_018252</name>
</gene>
<dbReference type="AlphaFoldDB" id="A0A9K3M146"/>
<organism evidence="4 5">
    <name type="scientific">Nitzschia inconspicua</name>
    <dbReference type="NCBI Taxonomy" id="303405"/>
    <lineage>
        <taxon>Eukaryota</taxon>
        <taxon>Sar</taxon>
        <taxon>Stramenopiles</taxon>
        <taxon>Ochrophyta</taxon>
        <taxon>Bacillariophyta</taxon>
        <taxon>Bacillariophyceae</taxon>
        <taxon>Bacillariophycidae</taxon>
        <taxon>Bacillariales</taxon>
        <taxon>Bacillariaceae</taxon>
        <taxon>Nitzschia</taxon>
    </lineage>
</organism>
<feature type="region of interest" description="Disordered" evidence="1">
    <location>
        <begin position="168"/>
        <end position="195"/>
    </location>
</feature>
<dbReference type="GO" id="GO:0005783">
    <property type="term" value="C:endoplasmic reticulum"/>
    <property type="evidence" value="ECO:0007669"/>
    <property type="project" value="TreeGrafter"/>
</dbReference>
<feature type="domain" description="UBX" evidence="3">
    <location>
        <begin position="1111"/>
        <end position="1199"/>
    </location>
</feature>
<evidence type="ECO:0000313" key="4">
    <source>
        <dbReference type="EMBL" id="KAG7372109.1"/>
    </source>
</evidence>